<evidence type="ECO:0000313" key="2">
    <source>
        <dbReference type="Proteomes" id="UP000094795"/>
    </source>
</evidence>
<gene>
    <name evidence="1" type="ORF">AWJ14_05685</name>
</gene>
<dbReference type="AlphaFoldDB" id="A0A1C1YYY2"/>
<accession>A0A1C1YYY2</accession>
<dbReference type="Proteomes" id="UP000094795">
    <property type="component" value="Unassembled WGS sequence"/>
</dbReference>
<dbReference type="EMBL" id="LQZT01000005">
    <property type="protein sequence ID" value="OCW58629.1"/>
    <property type="molecule type" value="Genomic_DNA"/>
</dbReference>
<comment type="caution">
    <text evidence="1">The sequence shown here is derived from an EMBL/GenBank/DDBJ whole genome shotgun (WGS) entry which is preliminary data.</text>
</comment>
<sequence length="234" mass="23626">MRMKLKTTGLIGLLTVLSACQTPNPAAISAAPPAPSAAAAAAAPASAVTAFAATPANPAMCAIALASGPPPKPAKGADFAKNAVGKNLVRNVGRNVLGNMIGGGMLGATVASQVVRTEQDLAGKWMVTDGSSNCGCEIQIRTGAGVIAQGFGRTSGYRLKDAKGGNINNMSCSNPHLANAARFALGYSFTGYDATLAIEAGDGRPVAEMKRDGINYFSGTLADGTPVTMWRRAG</sequence>
<name>A0A1C1YYY2_9HYPH</name>
<dbReference type="PROSITE" id="PS51257">
    <property type="entry name" value="PROKAR_LIPOPROTEIN"/>
    <property type="match status" value="1"/>
</dbReference>
<proteinExistence type="predicted"/>
<protein>
    <recommendedName>
        <fullName evidence="3">Alkaline proteinase inhibitor/ Outer membrane lipoprotein Omp19 domain-containing protein</fullName>
    </recommendedName>
</protein>
<evidence type="ECO:0008006" key="3">
    <source>
        <dbReference type="Google" id="ProtNLM"/>
    </source>
</evidence>
<organism evidence="1 2">
    <name type="scientific">Hoeflea olei</name>
    <dbReference type="NCBI Taxonomy" id="1480615"/>
    <lineage>
        <taxon>Bacteria</taxon>
        <taxon>Pseudomonadati</taxon>
        <taxon>Pseudomonadota</taxon>
        <taxon>Alphaproteobacteria</taxon>
        <taxon>Hyphomicrobiales</taxon>
        <taxon>Rhizobiaceae</taxon>
        <taxon>Hoeflea</taxon>
    </lineage>
</organism>
<evidence type="ECO:0000313" key="1">
    <source>
        <dbReference type="EMBL" id="OCW58629.1"/>
    </source>
</evidence>
<keyword evidence="2" id="KW-1185">Reference proteome</keyword>
<reference evidence="1 2" key="1">
    <citation type="submission" date="2015-12" db="EMBL/GenBank/DDBJ databases">
        <authorList>
            <person name="Shamseldin A."/>
            <person name="Moawad H."/>
            <person name="Abd El-Rahim W.M."/>
            <person name="Sadowsky M.J."/>
        </authorList>
    </citation>
    <scope>NUCLEOTIDE SEQUENCE [LARGE SCALE GENOMIC DNA]</scope>
    <source>
        <strain evidence="1 2">JC234</strain>
    </source>
</reference>